<dbReference type="InterPro" id="IPR012951">
    <property type="entry name" value="BBE"/>
</dbReference>
<dbReference type="InterPro" id="IPR016169">
    <property type="entry name" value="FAD-bd_PCMH_sub2"/>
</dbReference>
<evidence type="ECO:0000259" key="6">
    <source>
        <dbReference type="Pfam" id="PF08031"/>
    </source>
</evidence>
<dbReference type="PANTHER" id="PTHR42973">
    <property type="entry name" value="BINDING OXIDOREDUCTASE, PUTATIVE (AFU_ORTHOLOGUE AFUA_1G17690)-RELATED"/>
    <property type="match status" value="1"/>
</dbReference>
<gene>
    <name evidence="7" type="ORF">Ao3042_07561</name>
</gene>
<organism evidence="7 8">
    <name type="scientific">Aspergillus oryzae (strain 3.042)</name>
    <name type="common">Yellow koji mold</name>
    <dbReference type="NCBI Taxonomy" id="1160506"/>
    <lineage>
        <taxon>Eukaryota</taxon>
        <taxon>Fungi</taxon>
        <taxon>Dikarya</taxon>
        <taxon>Ascomycota</taxon>
        <taxon>Pezizomycotina</taxon>
        <taxon>Eurotiomycetes</taxon>
        <taxon>Eurotiomycetidae</taxon>
        <taxon>Eurotiales</taxon>
        <taxon>Aspergillaceae</taxon>
        <taxon>Aspergillus</taxon>
        <taxon>Aspergillus subgen. Circumdati</taxon>
    </lineage>
</organism>
<evidence type="ECO:0000256" key="2">
    <source>
        <dbReference type="ARBA" id="ARBA00005466"/>
    </source>
</evidence>
<reference evidence="7 8" key="1">
    <citation type="journal article" date="2012" name="Eukaryot. Cell">
        <title>Draft genome sequence of Aspergillus oryzae strain 3.042.</title>
        <authorList>
            <person name="Zhao G."/>
            <person name="Yao Y."/>
            <person name="Qi W."/>
            <person name="Wang C."/>
            <person name="Hou L."/>
            <person name="Zeng B."/>
            <person name="Cao X."/>
        </authorList>
    </citation>
    <scope>NUCLEOTIDE SEQUENCE [LARGE SCALE GENOMIC DNA]</scope>
    <source>
        <strain evidence="7 8">3.042</strain>
    </source>
</reference>
<reference evidence="8" key="2">
    <citation type="submission" date="2012-06" db="EMBL/GenBank/DDBJ databases">
        <title>Comparative genomic analyses of Aspergillus oryzae 3.042 and A. oryzae RIB40 for soy-sauce fermentation.</title>
        <authorList>
            <person name="Zhao G."/>
            <person name="Hou L."/>
            <person name="Wang C."/>
            <person name="Cao X."/>
        </authorList>
    </citation>
    <scope>NUCLEOTIDE SEQUENCE [LARGE SCALE GENOMIC DNA]</scope>
    <source>
        <strain evidence="8">3.042</strain>
    </source>
</reference>
<keyword evidence="4" id="KW-0274">FAD</keyword>
<dbReference type="Pfam" id="PF08031">
    <property type="entry name" value="BBE"/>
    <property type="match status" value="1"/>
</dbReference>
<comment type="cofactor">
    <cofactor evidence="1">
        <name>FAD</name>
        <dbReference type="ChEBI" id="CHEBI:57692"/>
    </cofactor>
</comment>
<dbReference type="EMBL" id="AKHY01000160">
    <property type="protein sequence ID" value="EIT76316.1"/>
    <property type="molecule type" value="Genomic_DNA"/>
</dbReference>
<sequence>MPSRPAPNDHVHGLSGPLVSEVLSDDPMQLFGYPGMPTTLFPAQTVQLTNEVLAAVSSNVRNANISDVFHFADPYTDSTLSKKNPRSCKVMPGDVSWPKNLLWNTLDTLLGKRPIKTEPLAAYCYPEWPEYDADKCANITSQWANTGHDFNGKSSGKGALSIWTHWFKDKAFYPQYKAANGYVGPAIKFDIWLGLCRIVILANGRFITTSSTENSDIFWMLRGGGGSTIGVVTSLIVKALPRLPTTTVTFNFTINDAPNVDAFWKGIEAYFVNFEDFINAGTYGYYYVGASATEIGTDDAGSTDYYFRMHSVVAPNMTIAETKALLAPWYNVLDSLNITYTPWYNHADSLFVYPLPCRGQNHLPPNSGAYMSEADLIEPNLQEAFYGANYPALYALKQKYDPTGLFFALTAVGAEDWEVRTTDPLPYSWNNNGRLCPVTS</sequence>
<name>I8IE95_ASPO3</name>
<comment type="similarity">
    <text evidence="2">Belongs to the oxygen-dependent FAD-linked oxidoreductase family.</text>
</comment>
<dbReference type="InterPro" id="IPR050416">
    <property type="entry name" value="FAD-linked_Oxidoreductase"/>
</dbReference>
<evidence type="ECO:0000313" key="7">
    <source>
        <dbReference type="EMBL" id="EIT76316.1"/>
    </source>
</evidence>
<dbReference type="InterPro" id="IPR036318">
    <property type="entry name" value="FAD-bd_PCMH-like_sf"/>
</dbReference>
<dbReference type="Gene3D" id="3.30.465.10">
    <property type="match status" value="2"/>
</dbReference>
<dbReference type="PANTHER" id="PTHR42973:SF39">
    <property type="entry name" value="FAD-BINDING PCMH-TYPE DOMAIN-CONTAINING PROTEIN"/>
    <property type="match status" value="1"/>
</dbReference>
<evidence type="ECO:0000313" key="8">
    <source>
        <dbReference type="Proteomes" id="UP000002812"/>
    </source>
</evidence>
<comment type="caution">
    <text evidence="7">The sequence shown here is derived from an EMBL/GenBank/DDBJ whole genome shotgun (WGS) entry which is preliminary data.</text>
</comment>
<keyword evidence="3" id="KW-0285">Flavoprotein</keyword>
<dbReference type="SUPFAM" id="SSF56176">
    <property type="entry name" value="FAD-binding/transporter-associated domain-like"/>
    <property type="match status" value="1"/>
</dbReference>
<feature type="domain" description="Berberine/berberine-like" evidence="6">
    <location>
        <begin position="369"/>
        <end position="406"/>
    </location>
</feature>
<dbReference type="Gene3D" id="3.40.462.20">
    <property type="match status" value="1"/>
</dbReference>
<evidence type="ECO:0000256" key="3">
    <source>
        <dbReference type="ARBA" id="ARBA00022630"/>
    </source>
</evidence>
<dbReference type="AlphaFoldDB" id="I8IE95"/>
<dbReference type="HOGENOM" id="CLU_018354_4_2_1"/>
<accession>I8IE95</accession>
<proteinExistence type="inferred from homology"/>
<dbReference type="GO" id="GO:0050660">
    <property type="term" value="F:flavin adenine dinucleotide binding"/>
    <property type="evidence" value="ECO:0007669"/>
    <property type="project" value="InterPro"/>
</dbReference>
<evidence type="ECO:0000256" key="5">
    <source>
        <dbReference type="ARBA" id="ARBA00023002"/>
    </source>
</evidence>
<evidence type="ECO:0000256" key="4">
    <source>
        <dbReference type="ARBA" id="ARBA00022827"/>
    </source>
</evidence>
<evidence type="ECO:0000256" key="1">
    <source>
        <dbReference type="ARBA" id="ARBA00001974"/>
    </source>
</evidence>
<dbReference type="OrthoDB" id="9983560at2759"/>
<dbReference type="Proteomes" id="UP000002812">
    <property type="component" value="Unassembled WGS sequence"/>
</dbReference>
<protein>
    <recommendedName>
        <fullName evidence="6">Berberine/berberine-like domain-containing protein</fullName>
    </recommendedName>
</protein>
<keyword evidence="5" id="KW-0560">Oxidoreductase</keyword>
<dbReference type="GO" id="GO:0016491">
    <property type="term" value="F:oxidoreductase activity"/>
    <property type="evidence" value="ECO:0007669"/>
    <property type="project" value="UniProtKB-KW"/>
</dbReference>